<organism evidence="1 2">
    <name type="scientific">Rhodopirellula baltica (strain DSM 10527 / NCIMB 13988 / SH1)</name>
    <dbReference type="NCBI Taxonomy" id="243090"/>
    <lineage>
        <taxon>Bacteria</taxon>
        <taxon>Pseudomonadati</taxon>
        <taxon>Planctomycetota</taxon>
        <taxon>Planctomycetia</taxon>
        <taxon>Pirellulales</taxon>
        <taxon>Pirellulaceae</taxon>
        <taxon>Rhodopirellula</taxon>
    </lineage>
</organism>
<dbReference type="Proteomes" id="UP000001025">
    <property type="component" value="Chromosome"/>
</dbReference>
<dbReference type="STRING" id="243090.RB4206"/>
<gene>
    <name evidence="1" type="ordered locus">RB4206</name>
</gene>
<dbReference type="EnsemblBacteria" id="CAD73642">
    <property type="protein sequence ID" value="CAD73642"/>
    <property type="gene ID" value="RB4206"/>
</dbReference>
<evidence type="ECO:0000313" key="1">
    <source>
        <dbReference type="EMBL" id="CAD73642.1"/>
    </source>
</evidence>
<accession>Q7UT00</accession>
<proteinExistence type="predicted"/>
<dbReference type="HOGENOM" id="CLU_2357797_0_0_0"/>
<dbReference type="AlphaFoldDB" id="Q7UT00"/>
<name>Q7UT00_RHOBA</name>
<reference evidence="1 2" key="1">
    <citation type="journal article" date="2003" name="Proc. Natl. Acad. Sci. U.S.A.">
        <title>Complete genome sequence of the marine planctomycete Pirellula sp. strain 1.</title>
        <authorList>
            <person name="Gloeckner F.O."/>
            <person name="Kube M."/>
            <person name="Bauer M."/>
            <person name="Teeling H."/>
            <person name="Lombardot T."/>
            <person name="Ludwig W."/>
            <person name="Gade D."/>
            <person name="Beck A."/>
            <person name="Borzym K."/>
            <person name="Heitmann K."/>
            <person name="Rabus R."/>
            <person name="Schlesner H."/>
            <person name="Amann R."/>
            <person name="Reinhardt R."/>
        </authorList>
    </citation>
    <scope>NUCLEOTIDE SEQUENCE [LARGE SCALE GENOMIC DNA]</scope>
    <source>
        <strain evidence="2">DSM 10527 / NCIMB 13988 / SH1</strain>
    </source>
</reference>
<sequence length="96" mass="10678">MSWRRPPFPRRVMSPAAFVGYGDAVPDSISWFDVGCSGKLYSRKIESELGSLNRKLASKWANCFNFSCSALVASNFPQLSQTRFADSSRFKSAMGI</sequence>
<dbReference type="EMBL" id="BX294140">
    <property type="protein sequence ID" value="CAD73642.1"/>
    <property type="molecule type" value="Genomic_DNA"/>
</dbReference>
<evidence type="ECO:0000313" key="2">
    <source>
        <dbReference type="Proteomes" id="UP000001025"/>
    </source>
</evidence>
<dbReference type="InParanoid" id="Q7UT00"/>
<protein>
    <submittedName>
        <fullName evidence="1">Uncharacterized protein</fullName>
    </submittedName>
</protein>
<keyword evidence="2" id="KW-1185">Reference proteome</keyword>
<dbReference type="KEGG" id="rba:RB4206"/>